<evidence type="ECO:0000313" key="12">
    <source>
        <dbReference type="EMBL" id="MPM47376.1"/>
    </source>
</evidence>
<evidence type="ECO:0000256" key="3">
    <source>
        <dbReference type="ARBA" id="ARBA00022679"/>
    </source>
</evidence>
<dbReference type="GO" id="GO:0016987">
    <property type="term" value="F:sigma factor activity"/>
    <property type="evidence" value="ECO:0007669"/>
    <property type="project" value="UniProtKB-KW"/>
</dbReference>
<dbReference type="Pfam" id="PF04552">
    <property type="entry name" value="Sigma54_DBD"/>
    <property type="match status" value="1"/>
</dbReference>
<evidence type="ECO:0000256" key="6">
    <source>
        <dbReference type="ARBA" id="ARBA00023082"/>
    </source>
</evidence>
<keyword evidence="4" id="KW-0548">Nucleotidyltransferase</keyword>
<dbReference type="PANTHER" id="PTHR32248">
    <property type="entry name" value="RNA POLYMERASE SIGMA-54 FACTOR"/>
    <property type="match status" value="1"/>
</dbReference>
<dbReference type="GO" id="GO:0001216">
    <property type="term" value="F:DNA-binding transcription activator activity"/>
    <property type="evidence" value="ECO:0007669"/>
    <property type="project" value="InterPro"/>
</dbReference>
<name>A0A645A372_9ZZZZ</name>
<dbReference type="GO" id="GO:0006352">
    <property type="term" value="P:DNA-templated transcription initiation"/>
    <property type="evidence" value="ECO:0007669"/>
    <property type="project" value="InterPro"/>
</dbReference>
<keyword evidence="7" id="KW-0238">DNA-binding</keyword>
<proteinExistence type="inferred from homology"/>
<dbReference type="GO" id="GO:0003677">
    <property type="term" value="F:DNA binding"/>
    <property type="evidence" value="ECO:0007669"/>
    <property type="project" value="UniProtKB-KW"/>
</dbReference>
<evidence type="ECO:0000256" key="9">
    <source>
        <dbReference type="SAM" id="Coils"/>
    </source>
</evidence>
<dbReference type="InterPro" id="IPR000394">
    <property type="entry name" value="RNA_pol_sigma_54"/>
</dbReference>
<dbReference type="Gene3D" id="1.10.10.60">
    <property type="entry name" value="Homeodomain-like"/>
    <property type="match status" value="1"/>
</dbReference>
<keyword evidence="8" id="KW-0804">Transcription</keyword>
<dbReference type="PROSITE" id="PS50044">
    <property type="entry name" value="SIGMA54_3"/>
    <property type="match status" value="1"/>
</dbReference>
<gene>
    <name evidence="12" type="primary">rpoN_19</name>
    <name evidence="12" type="ORF">SDC9_94085</name>
</gene>
<evidence type="ECO:0000256" key="1">
    <source>
        <dbReference type="ARBA" id="ARBA00008798"/>
    </source>
</evidence>
<feature type="coiled-coil region" evidence="9">
    <location>
        <begin position="129"/>
        <end position="160"/>
    </location>
</feature>
<reference evidence="12" key="1">
    <citation type="submission" date="2019-08" db="EMBL/GenBank/DDBJ databases">
        <authorList>
            <person name="Kucharzyk K."/>
            <person name="Murdoch R.W."/>
            <person name="Higgins S."/>
            <person name="Loffler F."/>
        </authorList>
    </citation>
    <scope>NUCLEOTIDE SEQUENCE</scope>
</reference>
<evidence type="ECO:0000256" key="4">
    <source>
        <dbReference type="ARBA" id="ARBA00022695"/>
    </source>
</evidence>
<evidence type="ECO:0000259" key="11">
    <source>
        <dbReference type="Pfam" id="PF04963"/>
    </source>
</evidence>
<comment type="similarity">
    <text evidence="1">Belongs to the sigma-54 factor family.</text>
</comment>
<keyword evidence="5" id="KW-0805">Transcription regulation</keyword>
<dbReference type="AlphaFoldDB" id="A0A645A372"/>
<keyword evidence="3" id="KW-0808">Transferase</keyword>
<accession>A0A645A372</accession>
<dbReference type="InterPro" id="IPR007634">
    <property type="entry name" value="RNA_pol_sigma_54_DNA-bd"/>
</dbReference>
<feature type="domain" description="RNA polymerase sigma factor 54 DNA-binding" evidence="10">
    <location>
        <begin position="135"/>
        <end position="287"/>
    </location>
</feature>
<dbReference type="PROSITE" id="PS00718">
    <property type="entry name" value="SIGMA54_2"/>
    <property type="match status" value="1"/>
</dbReference>
<dbReference type="GO" id="GO:0016779">
    <property type="term" value="F:nucleotidyltransferase activity"/>
    <property type="evidence" value="ECO:0007669"/>
    <property type="project" value="UniProtKB-KW"/>
</dbReference>
<sequence>MQALDPPGVGARSLSECLLLQLAQGGEFTEVNIHMIRFGLPLLAEGDYAGLAKLLGVSPAEARRAGDVVRALNPIPSRGFCDRRGTALIAPEAVIRRAGDGLVIEMNEGAVPRVSLNREYCNLVGDPGCQEAQLYLKEKLAEAKNLMNNMESRHETLFRLLCALVREQEGYFLRREDLLPMTMEQMAQRLNLNVSTISRAVKDKYVQFDGRIFPLRKLFSTALPTGGSAEAARSRLRRFVEAEDPDRPLSDEALAQALSGVGFSLSRRTVAKYRGELSIPPASQRRKRT</sequence>
<organism evidence="12">
    <name type="scientific">bioreactor metagenome</name>
    <dbReference type="NCBI Taxonomy" id="1076179"/>
    <lineage>
        <taxon>unclassified sequences</taxon>
        <taxon>metagenomes</taxon>
        <taxon>ecological metagenomes</taxon>
    </lineage>
</organism>
<evidence type="ECO:0000256" key="8">
    <source>
        <dbReference type="ARBA" id="ARBA00023163"/>
    </source>
</evidence>
<comment type="caution">
    <text evidence="12">The sequence shown here is derived from an EMBL/GenBank/DDBJ whole genome shotgun (WGS) entry which is preliminary data.</text>
</comment>
<dbReference type="InterPro" id="IPR007046">
    <property type="entry name" value="RNA_pol_sigma_54_core-bd"/>
</dbReference>
<evidence type="ECO:0000256" key="7">
    <source>
        <dbReference type="ARBA" id="ARBA00023125"/>
    </source>
</evidence>
<keyword evidence="2" id="KW-0240">DNA-directed RNA polymerase</keyword>
<keyword evidence="6" id="KW-0731">Sigma factor</keyword>
<feature type="domain" description="RNA polymerase sigma factor 54 core-binding" evidence="11">
    <location>
        <begin position="1"/>
        <end position="120"/>
    </location>
</feature>
<evidence type="ECO:0000259" key="10">
    <source>
        <dbReference type="Pfam" id="PF04552"/>
    </source>
</evidence>
<dbReference type="PRINTS" id="PR00045">
    <property type="entry name" value="SIGMA54FCT"/>
</dbReference>
<evidence type="ECO:0000256" key="2">
    <source>
        <dbReference type="ARBA" id="ARBA00022478"/>
    </source>
</evidence>
<evidence type="ECO:0000256" key="5">
    <source>
        <dbReference type="ARBA" id="ARBA00023015"/>
    </source>
</evidence>
<dbReference type="GO" id="GO:0000428">
    <property type="term" value="C:DNA-directed RNA polymerase complex"/>
    <property type="evidence" value="ECO:0007669"/>
    <property type="project" value="UniProtKB-KW"/>
</dbReference>
<dbReference type="PANTHER" id="PTHR32248:SF4">
    <property type="entry name" value="RNA POLYMERASE SIGMA-54 FACTOR"/>
    <property type="match status" value="1"/>
</dbReference>
<protein>
    <submittedName>
        <fullName evidence="12">RNA polymerase sigma-54 factor</fullName>
    </submittedName>
</protein>
<keyword evidence="9" id="KW-0175">Coiled coil</keyword>
<dbReference type="Pfam" id="PF04963">
    <property type="entry name" value="Sigma54_CBD"/>
    <property type="match status" value="1"/>
</dbReference>
<dbReference type="EMBL" id="VSSQ01011655">
    <property type="protein sequence ID" value="MPM47376.1"/>
    <property type="molecule type" value="Genomic_DNA"/>
</dbReference>